<evidence type="ECO:0000313" key="2">
    <source>
        <dbReference type="EMBL" id="KAL3842451.1"/>
    </source>
</evidence>
<feature type="region of interest" description="Disordered" evidence="1">
    <location>
        <begin position="218"/>
        <end position="278"/>
    </location>
</feature>
<proteinExistence type="predicted"/>
<name>A0ABD3TZ84_SINWO</name>
<reference evidence="2 3" key="1">
    <citation type="submission" date="2024-11" db="EMBL/GenBank/DDBJ databases">
        <title>Chromosome-level genome assembly of the freshwater bivalve Anodonta woodiana.</title>
        <authorList>
            <person name="Chen X."/>
        </authorList>
    </citation>
    <scope>NUCLEOTIDE SEQUENCE [LARGE SCALE GENOMIC DNA]</scope>
    <source>
        <strain evidence="2">MN2024</strain>
        <tissue evidence="2">Gills</tissue>
    </source>
</reference>
<feature type="compositionally biased region" description="Polar residues" evidence="1">
    <location>
        <begin position="235"/>
        <end position="245"/>
    </location>
</feature>
<gene>
    <name evidence="2" type="ORF">ACJMK2_020465</name>
</gene>
<organism evidence="2 3">
    <name type="scientific">Sinanodonta woodiana</name>
    <name type="common">Chinese pond mussel</name>
    <name type="synonym">Anodonta woodiana</name>
    <dbReference type="NCBI Taxonomy" id="1069815"/>
    <lineage>
        <taxon>Eukaryota</taxon>
        <taxon>Metazoa</taxon>
        <taxon>Spiralia</taxon>
        <taxon>Lophotrochozoa</taxon>
        <taxon>Mollusca</taxon>
        <taxon>Bivalvia</taxon>
        <taxon>Autobranchia</taxon>
        <taxon>Heteroconchia</taxon>
        <taxon>Palaeoheterodonta</taxon>
        <taxon>Unionida</taxon>
        <taxon>Unionoidea</taxon>
        <taxon>Unionidae</taxon>
        <taxon>Unioninae</taxon>
        <taxon>Sinanodonta</taxon>
    </lineage>
</organism>
<dbReference type="AlphaFoldDB" id="A0ABD3TZ84"/>
<dbReference type="EMBL" id="JBJQND010000017">
    <property type="protein sequence ID" value="KAL3842451.1"/>
    <property type="molecule type" value="Genomic_DNA"/>
</dbReference>
<accession>A0ABD3TZ84</accession>
<feature type="region of interest" description="Disordered" evidence="1">
    <location>
        <begin position="439"/>
        <end position="499"/>
    </location>
</feature>
<keyword evidence="3" id="KW-1185">Reference proteome</keyword>
<evidence type="ECO:0000256" key="1">
    <source>
        <dbReference type="SAM" id="MobiDB-lite"/>
    </source>
</evidence>
<comment type="caution">
    <text evidence="2">The sequence shown here is derived from an EMBL/GenBank/DDBJ whole genome shotgun (WGS) entry which is preliminary data.</text>
</comment>
<feature type="region of interest" description="Disordered" evidence="1">
    <location>
        <begin position="1"/>
        <end position="31"/>
    </location>
</feature>
<dbReference type="Proteomes" id="UP001634394">
    <property type="component" value="Unassembled WGS sequence"/>
</dbReference>
<sequence length="631" mass="71733">MSVGLERELSGTQLPREGPEPAVDLSDKPLPEPYIREVKPRIVSDTDLEDVEKKWDNLLFDVGTLETRCQINKEDDMEYFIPKYKEKLDQSKMAAEEPVRELTAESPEKIKAIFNEEVVYHPAYPESQELGAHLRKCDARFPTRKETRFRGWHAVQSKDKGHYILIAPSYDSSPKGKLFHKMNKASAEQVKKVQSNYLLYRYNKRKVPAERPVTAPAVMTSKRQHSIKGRPCSRESMQTVDTGYSSCDERSASAGNTRANQITHQNGQKHKGSDLSDTSSPCFGIMESRKGQGLSDFNLQMHQVRDSIEKSPLERHDSGMREDFLEDVNASWTETPKSSSCPNIPKTPSRFSNISLHQERLLTDWDETRQEYIEGEKTITKLKQSLDYKDKVSVETPVPVPYMEHSKPKVVSIGNIGKVKLLENISESRFWEDMYNKNSTNDAPDITLQAPAEETELGSDRKKRSKDPESDALNIQDFSSMTSRQRTSRSKTPGPDTYEEALQMLQKRERKKKKKAKTPRKSFILLAKQNSVKNSNSIPGSMHLLSDGNNSVPDILIEEQTHDKFCYDGDEKEGRLKIGAISSQHLGETSLVSSPAADSDFKRNKVSRLIKRLEGETLCKELKYRLINGKA</sequence>
<feature type="compositionally biased region" description="Polar residues" evidence="1">
    <location>
        <begin position="253"/>
        <end position="266"/>
    </location>
</feature>
<evidence type="ECO:0000313" key="3">
    <source>
        <dbReference type="Proteomes" id="UP001634394"/>
    </source>
</evidence>
<protein>
    <submittedName>
        <fullName evidence="2">Uncharacterized protein</fullName>
    </submittedName>
</protein>